<protein>
    <submittedName>
        <fullName evidence="3">Uncharacterized protein</fullName>
    </submittedName>
</protein>
<organism evidence="3">
    <name type="scientific">Chaetoceros debilis</name>
    <dbReference type="NCBI Taxonomy" id="122233"/>
    <lineage>
        <taxon>Eukaryota</taxon>
        <taxon>Sar</taxon>
        <taxon>Stramenopiles</taxon>
        <taxon>Ochrophyta</taxon>
        <taxon>Bacillariophyta</taxon>
        <taxon>Coscinodiscophyceae</taxon>
        <taxon>Chaetocerotophycidae</taxon>
        <taxon>Chaetocerotales</taxon>
        <taxon>Chaetocerotaceae</taxon>
        <taxon>Chaetoceros</taxon>
    </lineage>
</organism>
<sequence length="444" mass="49483">MNEITLQIAEAPNAPKQDFLATLCPVSSSTSSNLNSNSSSFDEEDIPFEITIDSYSRESWSINNSNSCPWKSTWFKSTDGKNRLPGFLKFLMGRKKSAYGKFESPHPDEVTGDFTTALFLVPFDQPLYDGDKDEAGDFIYVKYILDDKHLAKAKAASAARQSQAQAQAHAQTQTQIQAKTQAQQSSSSSSARRPRQKIQQKTAPSSSSQPSSSSSGRGGLGGGLLGNLLGAQQRTNQHLDSVPQRKKEKESSLDNNDSNNDGPLTSGQVINKFRDKIEKDLMEFNTSSQTEIKISISIADLTRTMEMHEKSKVTMDVLKYVVYEQAEEINEEWVAAKEPGEFMDETTIAVYKEGYAPADVLEDLNKGELPDEVKQQQRAMREAMEREEKKKMKMIEEVNKKKLSQRHAEVSALNMGKRDRRSIEKIQKDMGVGAGAGGEKKRRL</sequence>
<reference evidence="3" key="1">
    <citation type="submission" date="2021-01" db="EMBL/GenBank/DDBJ databases">
        <authorList>
            <person name="Corre E."/>
            <person name="Pelletier E."/>
            <person name="Niang G."/>
            <person name="Scheremetjew M."/>
            <person name="Finn R."/>
            <person name="Kale V."/>
            <person name="Holt S."/>
            <person name="Cochrane G."/>
            <person name="Meng A."/>
            <person name="Brown T."/>
            <person name="Cohen L."/>
        </authorList>
    </citation>
    <scope>NUCLEOTIDE SEQUENCE</scope>
    <source>
        <strain evidence="3">MM31A-1</strain>
    </source>
</reference>
<dbReference type="EMBL" id="HBIO01026771">
    <property type="protein sequence ID" value="CAE0475683.1"/>
    <property type="molecule type" value="Transcribed_RNA"/>
</dbReference>
<name>A0A6S8YH38_9STRA</name>
<evidence type="ECO:0000313" key="2">
    <source>
        <dbReference type="EMBL" id="CAE0475683.1"/>
    </source>
</evidence>
<accession>A0A6S8YH38</accession>
<evidence type="ECO:0000256" key="1">
    <source>
        <dbReference type="SAM" id="MobiDB-lite"/>
    </source>
</evidence>
<dbReference type="EMBL" id="HBIO01026773">
    <property type="protein sequence ID" value="CAE0475685.1"/>
    <property type="molecule type" value="Transcribed_RNA"/>
</dbReference>
<evidence type="ECO:0000313" key="3">
    <source>
        <dbReference type="EMBL" id="CAE0475685.1"/>
    </source>
</evidence>
<feature type="compositionally biased region" description="Basic and acidic residues" evidence="1">
    <location>
        <begin position="243"/>
        <end position="252"/>
    </location>
</feature>
<feature type="compositionally biased region" description="Low complexity" evidence="1">
    <location>
        <begin position="205"/>
        <end position="215"/>
    </location>
</feature>
<feature type="region of interest" description="Disordered" evidence="1">
    <location>
        <begin position="162"/>
        <end position="269"/>
    </location>
</feature>
<feature type="compositionally biased region" description="Gly residues" evidence="1">
    <location>
        <begin position="216"/>
        <end position="225"/>
    </location>
</feature>
<feature type="compositionally biased region" description="Low complexity" evidence="1">
    <location>
        <begin position="162"/>
        <end position="191"/>
    </location>
</feature>
<proteinExistence type="predicted"/>
<gene>
    <name evidence="2" type="ORF">CDEB00056_LOCUS20536</name>
    <name evidence="3" type="ORF">CDEB00056_LOCUS20538</name>
</gene>
<feature type="region of interest" description="Disordered" evidence="1">
    <location>
        <begin position="398"/>
        <end position="444"/>
    </location>
</feature>
<dbReference type="AlphaFoldDB" id="A0A6S8YH38"/>